<dbReference type="InterPro" id="IPR014001">
    <property type="entry name" value="Helicase_ATP-bd"/>
</dbReference>
<dbReference type="Gene3D" id="3.40.50.10810">
    <property type="entry name" value="Tandem AAA-ATPase domain"/>
    <property type="match status" value="1"/>
</dbReference>
<dbReference type="CDD" id="cd18793">
    <property type="entry name" value="SF2_C_SNF"/>
    <property type="match status" value="1"/>
</dbReference>
<accession>A0ABM1EJG5</accession>
<dbReference type="InterPro" id="IPR049730">
    <property type="entry name" value="SNF2/RAD54-like_C"/>
</dbReference>
<dbReference type="GeneID" id="106812859"/>
<name>A0ABM1EJG5_PRICU</name>
<dbReference type="Gene3D" id="3.40.50.300">
    <property type="entry name" value="P-loop containing nucleotide triphosphate hydrolases"/>
    <property type="match status" value="1"/>
</dbReference>
<dbReference type="Proteomes" id="UP000695022">
    <property type="component" value="Unplaced"/>
</dbReference>
<dbReference type="RefSeq" id="XP_014672336.1">
    <property type="nucleotide sequence ID" value="XM_014816850.1"/>
</dbReference>
<gene>
    <name evidence="5 6" type="primary">LOC106812859</name>
</gene>
<protein>
    <submittedName>
        <fullName evidence="5 6">Lymphoid-specific helicase-like</fullName>
    </submittedName>
</protein>
<dbReference type="PANTHER" id="PTHR47161">
    <property type="entry name" value="LYMPHOID-SPECIFIC HELICASE"/>
    <property type="match status" value="1"/>
</dbReference>
<evidence type="ECO:0000313" key="4">
    <source>
        <dbReference type="Proteomes" id="UP000695022"/>
    </source>
</evidence>
<dbReference type="SUPFAM" id="SSF52540">
    <property type="entry name" value="P-loop containing nucleoside triphosphate hydrolases"/>
    <property type="match status" value="2"/>
</dbReference>
<reference evidence="5 6" key="1">
    <citation type="submission" date="2025-05" db="UniProtKB">
        <authorList>
            <consortium name="RefSeq"/>
        </authorList>
    </citation>
    <scope>IDENTIFICATION</scope>
</reference>
<dbReference type="PROSITE" id="PS51194">
    <property type="entry name" value="HELICASE_CTER"/>
    <property type="match status" value="1"/>
</dbReference>
<evidence type="ECO:0000259" key="2">
    <source>
        <dbReference type="PROSITE" id="PS51192"/>
    </source>
</evidence>
<organism evidence="4 6">
    <name type="scientific">Priapulus caudatus</name>
    <name type="common">Priapulid worm</name>
    <dbReference type="NCBI Taxonomy" id="37621"/>
    <lineage>
        <taxon>Eukaryota</taxon>
        <taxon>Metazoa</taxon>
        <taxon>Ecdysozoa</taxon>
        <taxon>Scalidophora</taxon>
        <taxon>Priapulida</taxon>
        <taxon>Priapulimorpha</taxon>
        <taxon>Priapulimorphida</taxon>
        <taxon>Priapulidae</taxon>
        <taxon>Priapulus</taxon>
    </lineage>
</organism>
<keyword evidence="1" id="KW-0378">Hydrolase</keyword>
<proteinExistence type="predicted"/>
<feature type="domain" description="Helicase C-terminal" evidence="3">
    <location>
        <begin position="318"/>
        <end position="483"/>
    </location>
</feature>
<dbReference type="PANTHER" id="PTHR47161:SF1">
    <property type="entry name" value="LYMPHOID-SPECIFIC HELICASE"/>
    <property type="match status" value="1"/>
</dbReference>
<dbReference type="InterPro" id="IPR027417">
    <property type="entry name" value="P-loop_NTPase"/>
</dbReference>
<evidence type="ECO:0000313" key="5">
    <source>
        <dbReference type="RefSeq" id="XP_014672335.1"/>
    </source>
</evidence>
<dbReference type="RefSeq" id="XP_014672335.1">
    <property type="nucleotide sequence ID" value="XM_014816849.1"/>
</dbReference>
<evidence type="ECO:0000313" key="6">
    <source>
        <dbReference type="RefSeq" id="XP_014672336.1"/>
    </source>
</evidence>
<dbReference type="Pfam" id="PF00176">
    <property type="entry name" value="SNF2-rel_dom"/>
    <property type="match status" value="1"/>
</dbReference>
<evidence type="ECO:0000256" key="1">
    <source>
        <dbReference type="ARBA" id="ARBA00022801"/>
    </source>
</evidence>
<dbReference type="PROSITE" id="PS51192">
    <property type="entry name" value="HELICASE_ATP_BIND_1"/>
    <property type="match status" value="1"/>
</dbReference>
<sequence length="571" mass="65298">MRRRIRSRASEHRVFPCVITSYEVVMNDRRHLQTFMWRYLVIDEGHRIKNLNCRLIRELKQLESVNRLLLTGTPLQNNLSELWSLLNFLLPEIFDDLNIFESWFDFSSLSGSGANEKIIAQEREKNVLAKLHQILTPFLLRRLKQDVELCIPPKKELQVFAPLTATQQTFYAATLNHTITQMLDARNETQEPREEVELNEKGRPVRKSAKKVNYNLMLEGLERGGRADDEDESDAHLDDWVMRIAKCTESRYSSASCGAGKQRQAAATAEVNLTLRNAMMQLRKICNHPYLIEYPLDVATGQYRIDEDVVRSCGKMMLLDKMLPRLRAAGHKVLIFSQMTRMLDILQDYCYLRKLCFSRLDGSMAHQLRAEQIQQFQEDSAVSVFLLSTRAGGLGINLVAADTVIIYDSDWNPQSDLQAQDRCHRIGQTKPVVIFRFVTADTIDEKIVERAAAKRKLEKIIMHKGKFKGAGNKNFKDSMAELDPRDLLAILKSTDHTKSIKNDSLDISDNDLALLLDRSDLLMYQDARVQSLDAATSGDTVKADTKTSTLFKVIDEEEGQTELKMESSETC</sequence>
<dbReference type="InterPro" id="IPR001650">
    <property type="entry name" value="Helicase_C-like"/>
</dbReference>
<evidence type="ECO:0000259" key="3">
    <source>
        <dbReference type="PROSITE" id="PS51194"/>
    </source>
</evidence>
<dbReference type="InterPro" id="IPR038718">
    <property type="entry name" value="SNF2-like_sf"/>
</dbReference>
<dbReference type="InterPro" id="IPR000330">
    <property type="entry name" value="SNF2_N"/>
</dbReference>
<feature type="domain" description="Helicase ATP-binding" evidence="2">
    <location>
        <begin position="1"/>
        <end position="92"/>
    </location>
</feature>
<keyword evidence="4" id="KW-1185">Reference proteome</keyword>
<dbReference type="Pfam" id="PF00271">
    <property type="entry name" value="Helicase_C"/>
    <property type="match status" value="1"/>
</dbReference>
<dbReference type="SMART" id="SM00490">
    <property type="entry name" value="HELICc"/>
    <property type="match status" value="1"/>
</dbReference>